<dbReference type="Proteomes" id="UP000708208">
    <property type="component" value="Unassembled WGS sequence"/>
</dbReference>
<evidence type="ECO:0000256" key="5">
    <source>
        <dbReference type="ARBA" id="ARBA00023136"/>
    </source>
</evidence>
<comment type="similarity">
    <text evidence="2">Belongs to the tetraspanin (TM4SF) family.</text>
</comment>
<keyword evidence="5 6" id="KW-0472">Membrane</keyword>
<comment type="caution">
    <text evidence="7">The sequence shown here is derived from an EMBL/GenBank/DDBJ whole genome shotgun (WGS) entry which is preliminary data.</text>
</comment>
<feature type="transmembrane region" description="Helical" evidence="6">
    <location>
        <begin position="87"/>
        <end position="108"/>
    </location>
</feature>
<organism evidence="7 8">
    <name type="scientific">Allacma fusca</name>
    <dbReference type="NCBI Taxonomy" id="39272"/>
    <lineage>
        <taxon>Eukaryota</taxon>
        <taxon>Metazoa</taxon>
        <taxon>Ecdysozoa</taxon>
        <taxon>Arthropoda</taxon>
        <taxon>Hexapoda</taxon>
        <taxon>Collembola</taxon>
        <taxon>Symphypleona</taxon>
        <taxon>Sminthuridae</taxon>
        <taxon>Allacma</taxon>
    </lineage>
</organism>
<sequence>MSRCYGCMKFGVILVAFFFVLIGLAVVALSAYLLLDPNDQAYREITRNDEYLYYGKIFLLVSGALMLLGGILGCCGGFKQSSPCLSLFLAIVLIISMAELAAGVYAYVNRDDFINYFNTLLENSVKHQYRREEVITNAWNLIQKEMECCGAKGYRDFQGSKGDVLDMTIGNHNPAGYFTIPASCCVDSVTETCEDMRVPVNDEVPKNILQKIHQEGCSKKLIELVNGMAYWIIAALIIVGSVQMLCLLFTCILICAFRTRRTYKN</sequence>
<feature type="transmembrane region" description="Helical" evidence="6">
    <location>
        <begin position="53"/>
        <end position="75"/>
    </location>
</feature>
<accession>A0A8J2KEH3</accession>
<dbReference type="AlphaFoldDB" id="A0A8J2KEH3"/>
<keyword evidence="3 6" id="KW-0812">Transmembrane</keyword>
<keyword evidence="4 6" id="KW-1133">Transmembrane helix</keyword>
<dbReference type="CDD" id="cd03127">
    <property type="entry name" value="tetraspanin_LEL"/>
    <property type="match status" value="1"/>
</dbReference>
<dbReference type="GO" id="GO:0005886">
    <property type="term" value="C:plasma membrane"/>
    <property type="evidence" value="ECO:0007669"/>
    <property type="project" value="TreeGrafter"/>
</dbReference>
<feature type="transmembrane region" description="Helical" evidence="6">
    <location>
        <begin position="12"/>
        <end position="33"/>
    </location>
</feature>
<name>A0A8J2KEH3_9HEXA</name>
<evidence type="ECO:0008006" key="9">
    <source>
        <dbReference type="Google" id="ProtNLM"/>
    </source>
</evidence>
<dbReference type="PANTHER" id="PTHR19282:SF551">
    <property type="entry name" value="RE08073P-RELATED"/>
    <property type="match status" value="1"/>
</dbReference>
<evidence type="ECO:0000256" key="1">
    <source>
        <dbReference type="ARBA" id="ARBA00004141"/>
    </source>
</evidence>
<dbReference type="InterPro" id="IPR000301">
    <property type="entry name" value="Tetraspanin_animals"/>
</dbReference>
<dbReference type="EMBL" id="CAJVCH010275270">
    <property type="protein sequence ID" value="CAG7734728.1"/>
    <property type="molecule type" value="Genomic_DNA"/>
</dbReference>
<reference evidence="7" key="1">
    <citation type="submission" date="2021-06" db="EMBL/GenBank/DDBJ databases">
        <authorList>
            <person name="Hodson N. C."/>
            <person name="Mongue J. A."/>
            <person name="Jaron S. K."/>
        </authorList>
    </citation>
    <scope>NUCLEOTIDE SEQUENCE</scope>
</reference>
<comment type="subcellular location">
    <subcellularLocation>
        <location evidence="1">Membrane</location>
        <topology evidence="1">Multi-pass membrane protein</topology>
    </subcellularLocation>
</comment>
<evidence type="ECO:0000256" key="2">
    <source>
        <dbReference type="ARBA" id="ARBA00006840"/>
    </source>
</evidence>
<evidence type="ECO:0000256" key="4">
    <source>
        <dbReference type="ARBA" id="ARBA00022989"/>
    </source>
</evidence>
<evidence type="ECO:0000313" key="8">
    <source>
        <dbReference type="Proteomes" id="UP000708208"/>
    </source>
</evidence>
<gene>
    <name evidence="7" type="ORF">AFUS01_LOCUS23103</name>
</gene>
<dbReference type="OrthoDB" id="10016273at2759"/>
<feature type="transmembrane region" description="Helical" evidence="6">
    <location>
        <begin position="228"/>
        <end position="257"/>
    </location>
</feature>
<dbReference type="PANTHER" id="PTHR19282">
    <property type="entry name" value="TETRASPANIN"/>
    <property type="match status" value="1"/>
</dbReference>
<evidence type="ECO:0000256" key="6">
    <source>
        <dbReference type="SAM" id="Phobius"/>
    </source>
</evidence>
<keyword evidence="8" id="KW-1185">Reference proteome</keyword>
<evidence type="ECO:0000256" key="3">
    <source>
        <dbReference type="ARBA" id="ARBA00022692"/>
    </source>
</evidence>
<dbReference type="InterPro" id="IPR018499">
    <property type="entry name" value="Tetraspanin/Peripherin"/>
</dbReference>
<proteinExistence type="inferred from homology"/>
<protein>
    <recommendedName>
        <fullName evidence="9">Tetraspanin</fullName>
    </recommendedName>
</protein>
<dbReference type="PIRSF" id="PIRSF002419">
    <property type="entry name" value="Tetraspanin"/>
    <property type="match status" value="1"/>
</dbReference>
<dbReference type="Pfam" id="PF00335">
    <property type="entry name" value="Tetraspanin"/>
    <property type="match status" value="1"/>
</dbReference>
<evidence type="ECO:0000313" key="7">
    <source>
        <dbReference type="EMBL" id="CAG7734728.1"/>
    </source>
</evidence>